<protein>
    <submittedName>
        <fullName evidence="1">Uncharacterized protein</fullName>
    </submittedName>
</protein>
<reference evidence="1 2" key="1">
    <citation type="journal article" date="2023" name="Plants (Basel)">
        <title>Bridging the Gap: Combining Genomics and Transcriptomics Approaches to Understand Stylosanthes scabra, an Orphan Legume from the Brazilian Caatinga.</title>
        <authorList>
            <person name="Ferreira-Neto J.R.C."/>
            <person name="da Silva M.D."/>
            <person name="Binneck E."/>
            <person name="de Melo N.F."/>
            <person name="da Silva R.H."/>
            <person name="de Melo A.L.T.M."/>
            <person name="Pandolfi V."/>
            <person name="Bustamante F.O."/>
            <person name="Brasileiro-Vidal A.C."/>
            <person name="Benko-Iseppon A.M."/>
        </authorList>
    </citation>
    <scope>NUCLEOTIDE SEQUENCE [LARGE SCALE GENOMIC DNA]</scope>
    <source>
        <tissue evidence="1">Leaves</tissue>
    </source>
</reference>
<keyword evidence="2" id="KW-1185">Reference proteome</keyword>
<gene>
    <name evidence="1" type="ORF">PIB30_013284</name>
</gene>
<evidence type="ECO:0000313" key="2">
    <source>
        <dbReference type="Proteomes" id="UP001341840"/>
    </source>
</evidence>
<accession>A0ABU6S6A4</accession>
<dbReference type="Proteomes" id="UP001341840">
    <property type="component" value="Unassembled WGS sequence"/>
</dbReference>
<name>A0ABU6S6A4_9FABA</name>
<proteinExistence type="predicted"/>
<sequence length="98" mass="11606">MFILNNYTARFNPSMLNLASKAIHATLSQSRPYLPREDRFFLLDTRFFIVQKNQRLFMKNRCKVWFDDGVKSLLMHLFGGGRGLKDEQTRNLKIDLYS</sequence>
<evidence type="ECO:0000313" key="1">
    <source>
        <dbReference type="EMBL" id="MED6131802.1"/>
    </source>
</evidence>
<dbReference type="EMBL" id="JASCZI010060449">
    <property type="protein sequence ID" value="MED6131802.1"/>
    <property type="molecule type" value="Genomic_DNA"/>
</dbReference>
<comment type="caution">
    <text evidence="1">The sequence shown here is derived from an EMBL/GenBank/DDBJ whole genome shotgun (WGS) entry which is preliminary data.</text>
</comment>
<organism evidence="1 2">
    <name type="scientific">Stylosanthes scabra</name>
    <dbReference type="NCBI Taxonomy" id="79078"/>
    <lineage>
        <taxon>Eukaryota</taxon>
        <taxon>Viridiplantae</taxon>
        <taxon>Streptophyta</taxon>
        <taxon>Embryophyta</taxon>
        <taxon>Tracheophyta</taxon>
        <taxon>Spermatophyta</taxon>
        <taxon>Magnoliopsida</taxon>
        <taxon>eudicotyledons</taxon>
        <taxon>Gunneridae</taxon>
        <taxon>Pentapetalae</taxon>
        <taxon>rosids</taxon>
        <taxon>fabids</taxon>
        <taxon>Fabales</taxon>
        <taxon>Fabaceae</taxon>
        <taxon>Papilionoideae</taxon>
        <taxon>50 kb inversion clade</taxon>
        <taxon>dalbergioids sensu lato</taxon>
        <taxon>Dalbergieae</taxon>
        <taxon>Pterocarpus clade</taxon>
        <taxon>Stylosanthes</taxon>
    </lineage>
</organism>